<protein>
    <recommendedName>
        <fullName evidence="3">Hydroxyacylglutathione hydrolase</fullName>
    </recommendedName>
</protein>
<dbReference type="eggNOG" id="COG0491">
    <property type="taxonomic scope" value="Bacteria"/>
</dbReference>
<dbReference type="EMBL" id="CU207211">
    <property type="protein sequence ID" value="CAL61097.1"/>
    <property type="molecule type" value="Genomic_DNA"/>
</dbReference>
<evidence type="ECO:0008006" key="3">
    <source>
        <dbReference type="Google" id="ProtNLM"/>
    </source>
</evidence>
<dbReference type="InterPro" id="IPR036866">
    <property type="entry name" value="RibonucZ/Hydroxyglut_hydro"/>
</dbReference>
<name>A4G3L0_HERAR</name>
<evidence type="ECO:0000313" key="1">
    <source>
        <dbReference type="EMBL" id="CAL61097.1"/>
    </source>
</evidence>
<dbReference type="Gene3D" id="3.60.15.10">
    <property type="entry name" value="Ribonuclease Z/Hydroxyacylglutathione hydrolase-like"/>
    <property type="match status" value="1"/>
</dbReference>
<dbReference type="KEGG" id="har:HEAR0913"/>
<dbReference type="Proteomes" id="UP000006697">
    <property type="component" value="Chromosome"/>
</dbReference>
<reference evidence="1 2" key="1">
    <citation type="journal article" date="2007" name="PLoS Genet.">
        <title>A tale of two oxidation states: bacterial colonization of arsenic-rich environments.</title>
        <authorList>
            <person name="Muller D."/>
            <person name="Medigue C."/>
            <person name="Koechler S."/>
            <person name="Barbe V."/>
            <person name="Barakat M."/>
            <person name="Talla E."/>
            <person name="Bonnefoy V."/>
            <person name="Krin E."/>
            <person name="Arsene-Ploetze F."/>
            <person name="Carapito C."/>
            <person name="Chandler M."/>
            <person name="Cournoyer B."/>
            <person name="Cruveiller S."/>
            <person name="Dossat C."/>
            <person name="Duval S."/>
            <person name="Heymann M."/>
            <person name="Leize E."/>
            <person name="Lieutaud A."/>
            <person name="Lievremont D."/>
            <person name="Makita Y."/>
            <person name="Mangenot S."/>
            <person name="Nitschke W."/>
            <person name="Ortet P."/>
            <person name="Perdrial N."/>
            <person name="Schoepp B."/>
            <person name="Siguier N."/>
            <person name="Simeonova D.D."/>
            <person name="Rouy Z."/>
            <person name="Segurens B."/>
            <person name="Turlin E."/>
            <person name="Vallenet D."/>
            <person name="Van Dorsselaer A."/>
            <person name="Weiss S."/>
            <person name="Weissenbach J."/>
            <person name="Lett M.C."/>
            <person name="Danchin A."/>
            <person name="Bertin P.N."/>
        </authorList>
    </citation>
    <scope>NUCLEOTIDE SEQUENCE [LARGE SCALE GENOMIC DNA]</scope>
    <source>
        <strain evidence="2">ULPAs1</strain>
    </source>
</reference>
<proteinExistence type="predicted"/>
<keyword evidence="2" id="KW-1185">Reference proteome</keyword>
<gene>
    <name evidence="1" type="ordered locus">HEAR0913</name>
</gene>
<evidence type="ECO:0000313" key="2">
    <source>
        <dbReference type="Proteomes" id="UP000006697"/>
    </source>
</evidence>
<dbReference type="AlphaFoldDB" id="A4G3L0"/>
<dbReference type="STRING" id="204773.HEAR0913"/>
<organism evidence="1 2">
    <name type="scientific">Herminiimonas arsenicoxydans</name>
    <dbReference type="NCBI Taxonomy" id="204773"/>
    <lineage>
        <taxon>Bacteria</taxon>
        <taxon>Pseudomonadati</taxon>
        <taxon>Pseudomonadota</taxon>
        <taxon>Betaproteobacteria</taxon>
        <taxon>Burkholderiales</taxon>
        <taxon>Oxalobacteraceae</taxon>
        <taxon>Herminiimonas</taxon>
    </lineage>
</organism>
<dbReference type="HOGENOM" id="CLU_2355872_0_0_4"/>
<accession>A4G3L0</accession>
<sequence length="96" mass="10786">MQEKLFTLPDDALVYPAHDYKGRRTSSIARRRSAIHAWAGEKHWKNSGKSWRVSSCAILPSSIMQYRETGSVASVPSSRRPPLVTYCHQITSTPQG</sequence>